<gene>
    <name evidence="2" type="primary">LOC109678300</name>
</gene>
<name>A0A8B7TP61_CASCN</name>
<dbReference type="GeneID" id="109678300"/>
<keyword evidence="1" id="KW-1185">Reference proteome</keyword>
<dbReference type="OrthoDB" id="9553451at2759"/>
<evidence type="ECO:0000313" key="1">
    <source>
        <dbReference type="Proteomes" id="UP001732720"/>
    </source>
</evidence>
<dbReference type="Proteomes" id="UP001732720">
    <property type="component" value="Chromosome 15"/>
</dbReference>
<accession>A0A8B7TP61</accession>
<dbReference type="RefSeq" id="XP_020009499.1">
    <property type="nucleotide sequence ID" value="XM_020153910.1"/>
</dbReference>
<organism evidence="2">
    <name type="scientific">Castor canadensis</name>
    <name type="common">American beaver</name>
    <dbReference type="NCBI Taxonomy" id="51338"/>
    <lineage>
        <taxon>Eukaryota</taxon>
        <taxon>Metazoa</taxon>
        <taxon>Chordata</taxon>
        <taxon>Craniata</taxon>
        <taxon>Vertebrata</taxon>
        <taxon>Euteleostomi</taxon>
        <taxon>Mammalia</taxon>
        <taxon>Eutheria</taxon>
        <taxon>Euarchontoglires</taxon>
        <taxon>Glires</taxon>
        <taxon>Rodentia</taxon>
        <taxon>Castorimorpha</taxon>
        <taxon>Castoridae</taxon>
        <taxon>Castor</taxon>
    </lineage>
</organism>
<reference evidence="2" key="1">
    <citation type="submission" date="2025-08" db="UniProtKB">
        <authorList>
            <consortium name="RefSeq"/>
        </authorList>
    </citation>
    <scope>IDENTIFICATION</scope>
    <source>
        <tissue evidence="2">Leukocyte</tissue>
    </source>
</reference>
<proteinExistence type="predicted"/>
<dbReference type="AlphaFoldDB" id="A0A8B7TP61"/>
<protein>
    <submittedName>
        <fullName evidence="2">Endogenous retrovirus group FC1 Env polyprotein</fullName>
    </submittedName>
</protein>
<sequence>MLLLALPPTLSEPSSSYRWRFRIQETYMKDNKVVTCLTNAGDCHPRGCSRLLALQLQHSFSSTHGTRTINLGYFCFTFHQTEPYCQERAKWVEEYGGCPYWSCRIHYIKFNTGSHSVNSLEASYGGSQVCLYIPDPWDNRWATGVTAKGYQPGYYTHPTNLKIWRLYEQVVP</sequence>
<dbReference type="KEGG" id="ccan:109678300"/>
<evidence type="ECO:0000313" key="2">
    <source>
        <dbReference type="RefSeq" id="XP_020009499.1"/>
    </source>
</evidence>